<feature type="region of interest" description="Disordered" evidence="1">
    <location>
        <begin position="1"/>
        <end position="21"/>
    </location>
</feature>
<gene>
    <name evidence="4" type="ORF">GTW20_18255</name>
    <name evidence="3" type="ORF">VSQ78_09115</name>
</gene>
<reference evidence="3 6" key="2">
    <citation type="submission" date="2024-01" db="EMBL/GenBank/DDBJ databases">
        <title>Genome mining of biosynthetic gene clusters to explore secondary metabolites of Streptomyces sp.</title>
        <authorList>
            <person name="Baig A."/>
            <person name="Ajitkumar Shintre N."/>
            <person name="Kumar H."/>
            <person name="Anbarasu A."/>
            <person name="Ramaiah S."/>
        </authorList>
    </citation>
    <scope>NUCLEOTIDE SEQUENCE [LARGE SCALE GENOMIC DNA]</scope>
    <source>
        <strain evidence="3 6">A01</strain>
    </source>
</reference>
<evidence type="ECO:0000256" key="2">
    <source>
        <dbReference type="SAM" id="Phobius"/>
    </source>
</evidence>
<feature type="transmembrane region" description="Helical" evidence="2">
    <location>
        <begin position="128"/>
        <end position="148"/>
    </location>
</feature>
<feature type="compositionally biased region" description="Basic and acidic residues" evidence="1">
    <location>
        <begin position="1"/>
        <end position="15"/>
    </location>
</feature>
<dbReference type="Proteomes" id="UP001585053">
    <property type="component" value="Unassembled WGS sequence"/>
</dbReference>
<keyword evidence="6" id="KW-1185">Reference proteome</keyword>
<organism evidence="4 5">
    <name type="scientific">Nocardiopsis alba</name>
    <dbReference type="NCBI Taxonomy" id="53437"/>
    <lineage>
        <taxon>Bacteria</taxon>
        <taxon>Bacillati</taxon>
        <taxon>Actinomycetota</taxon>
        <taxon>Actinomycetes</taxon>
        <taxon>Streptosporangiales</taxon>
        <taxon>Nocardiopsidaceae</taxon>
        <taxon>Nocardiopsis</taxon>
    </lineage>
</organism>
<dbReference type="EMBL" id="JAYMRS010000002">
    <property type="protein sequence ID" value="MFB8767861.1"/>
    <property type="molecule type" value="Genomic_DNA"/>
</dbReference>
<evidence type="ECO:0000256" key="1">
    <source>
        <dbReference type="SAM" id="MobiDB-lite"/>
    </source>
</evidence>
<keyword evidence="2" id="KW-0472">Membrane</keyword>
<dbReference type="GeneID" id="91392865"/>
<feature type="transmembrane region" description="Helical" evidence="2">
    <location>
        <begin position="154"/>
        <end position="176"/>
    </location>
</feature>
<name>A0A7K2IWE9_9ACTN</name>
<protein>
    <submittedName>
        <fullName evidence="4">Uncharacterized protein</fullName>
    </submittedName>
</protein>
<dbReference type="Proteomes" id="UP000467124">
    <property type="component" value="Unassembled WGS sequence"/>
</dbReference>
<keyword evidence="2" id="KW-0812">Transmembrane</keyword>
<reference evidence="4 5" key="1">
    <citation type="journal article" date="2019" name="Nat. Commun.">
        <title>The antimicrobial potential of Streptomyces from insect microbiomes.</title>
        <authorList>
            <person name="Chevrette M.G."/>
            <person name="Carlson C.M."/>
            <person name="Ortega H.E."/>
            <person name="Thomas C."/>
            <person name="Ananiev G.E."/>
            <person name="Barns K.J."/>
            <person name="Book A.J."/>
            <person name="Cagnazzo J."/>
            <person name="Carlos C."/>
            <person name="Flanigan W."/>
            <person name="Grubbs K.J."/>
            <person name="Horn H.A."/>
            <person name="Hoffmann F.M."/>
            <person name="Klassen J.L."/>
            <person name="Knack J.J."/>
            <person name="Lewin G.R."/>
            <person name="McDonald B.R."/>
            <person name="Muller L."/>
            <person name="Melo W.G.P."/>
            <person name="Pinto-Tomas A.A."/>
            <person name="Schmitz A."/>
            <person name="Wendt-Pienkowski E."/>
            <person name="Wildman S."/>
            <person name="Zhao M."/>
            <person name="Zhang F."/>
            <person name="Bugni T.S."/>
            <person name="Andes D.R."/>
            <person name="Pupo M.T."/>
            <person name="Currie C.R."/>
        </authorList>
    </citation>
    <scope>NUCLEOTIDE SEQUENCE [LARGE SCALE GENOMIC DNA]</scope>
    <source>
        <strain evidence="4 5">SID5840</strain>
    </source>
</reference>
<keyword evidence="2" id="KW-1133">Transmembrane helix</keyword>
<evidence type="ECO:0000313" key="5">
    <source>
        <dbReference type="Proteomes" id="UP000467124"/>
    </source>
</evidence>
<dbReference type="EMBL" id="WWHY01000001">
    <property type="protein sequence ID" value="MYR34144.1"/>
    <property type="molecule type" value="Genomic_DNA"/>
</dbReference>
<comment type="caution">
    <text evidence="4">The sequence shown here is derived from an EMBL/GenBank/DDBJ whole genome shotgun (WGS) entry which is preliminary data.</text>
</comment>
<dbReference type="AlphaFoldDB" id="A0A7K2IWE9"/>
<evidence type="ECO:0000313" key="4">
    <source>
        <dbReference type="EMBL" id="MYR34144.1"/>
    </source>
</evidence>
<dbReference type="RefSeq" id="WP_042284207.1">
    <property type="nucleotide sequence ID" value="NZ_BAZE01000009.1"/>
</dbReference>
<proteinExistence type="predicted"/>
<accession>A0A7K2IWE9</accession>
<sequence>MSPEERGRPADREETTGLGDPALRREEMIALAEIVRDECEGDLEIGLTEGGVEVGRRVEALAEHRRVSGESRIGALFISGRRGRTRITVVLAGECFVRVAAPDEGSRRAVAAMVEVVRGHQRRFTDRAWTGILLGALGVVAAVGYAGVLARTGLLGTGHGLGVVALLVVALGFVLWGQSTSDEGPGVRLVNRPRGLFRT</sequence>
<evidence type="ECO:0000313" key="6">
    <source>
        <dbReference type="Proteomes" id="UP001585053"/>
    </source>
</evidence>
<evidence type="ECO:0000313" key="3">
    <source>
        <dbReference type="EMBL" id="MFB8767861.1"/>
    </source>
</evidence>